<feature type="compositionally biased region" description="Basic and acidic residues" evidence="3">
    <location>
        <begin position="609"/>
        <end position="620"/>
    </location>
</feature>
<feature type="compositionally biased region" description="Low complexity" evidence="3">
    <location>
        <begin position="694"/>
        <end position="717"/>
    </location>
</feature>
<dbReference type="Proteomes" id="UP000663860">
    <property type="component" value="Unassembled WGS sequence"/>
</dbReference>
<dbReference type="PANTHER" id="PTHR12758">
    <property type="entry name" value="APOPTOSIS INHIBITOR 5-RELATED"/>
    <property type="match status" value="1"/>
</dbReference>
<dbReference type="AlphaFoldDB" id="A0A813MMW0"/>
<dbReference type="InterPro" id="IPR008383">
    <property type="entry name" value="API5"/>
</dbReference>
<proteinExistence type="inferred from homology"/>
<gene>
    <name evidence="4" type="ORF">IZO911_LOCUS1754</name>
</gene>
<feature type="compositionally biased region" description="Low complexity" evidence="3">
    <location>
        <begin position="587"/>
        <end position="608"/>
    </location>
</feature>
<feature type="compositionally biased region" description="Low complexity" evidence="3">
    <location>
        <begin position="560"/>
        <end position="574"/>
    </location>
</feature>
<dbReference type="InterPro" id="IPR011989">
    <property type="entry name" value="ARM-like"/>
</dbReference>
<dbReference type="InterPro" id="IPR016024">
    <property type="entry name" value="ARM-type_fold"/>
</dbReference>
<evidence type="ECO:0000256" key="1">
    <source>
        <dbReference type="ARBA" id="ARBA00009515"/>
    </source>
</evidence>
<keyword evidence="2" id="KW-0053">Apoptosis</keyword>
<comment type="similarity">
    <text evidence="1">Belongs to the API5 family.</text>
</comment>
<feature type="compositionally biased region" description="Low complexity" evidence="3">
    <location>
        <begin position="460"/>
        <end position="482"/>
    </location>
</feature>
<reference evidence="4" key="1">
    <citation type="submission" date="2021-02" db="EMBL/GenBank/DDBJ databases">
        <authorList>
            <person name="Nowell W R."/>
        </authorList>
    </citation>
    <scope>NUCLEOTIDE SEQUENCE</scope>
</reference>
<dbReference type="EMBL" id="CAJNOE010000008">
    <property type="protein sequence ID" value="CAF0719539.1"/>
    <property type="molecule type" value="Genomic_DNA"/>
</dbReference>
<name>A0A813MMW0_9BILA</name>
<dbReference type="SUPFAM" id="SSF48371">
    <property type="entry name" value="ARM repeat"/>
    <property type="match status" value="1"/>
</dbReference>
<dbReference type="GO" id="GO:0003723">
    <property type="term" value="F:RNA binding"/>
    <property type="evidence" value="ECO:0007669"/>
    <property type="project" value="TreeGrafter"/>
</dbReference>
<comment type="caution">
    <text evidence="4">The sequence shown here is derived from an EMBL/GenBank/DDBJ whole genome shotgun (WGS) entry which is preliminary data.</text>
</comment>
<sequence>MVDRIYDLYNVLNDKNGTNNSTEALDAYKNLIEAMKQGPQEKKLALQFIGKFCKNFPPEMTKTIEAVIDLCEDEDITIRKQAIKEFPTLVRAATDTLQRVIGVLIQLLQANDTSEVTQVQNSIMTIYHINPKETITGILNEIQRSQEDLLRKRALRFICSRIATLDETDLPKDLEEHLIKACKDISSFLDAEEFVTIVKLLSTLRSMQTLVARQDIVNMIINQCNLDEGWNGVDTDRLSLVATYMGHAMSLLSKNVHSTKFVVFMLDYVIEHIDKLPLSSDDKLDLFRVLAEMCPYSTEFDRPKERLGKLFNVLMTFLPEPPLETEPGTNDVTPDFQFSFIECLMYTLHQLSRKYPDFLIAEENEERVKDFRLRLRYLYRGASSYTTQLKNFLNGKTEGAADEQDEQKKTRLIAYKICSNVQVMIRDLCRSPPSFKSNVILSWKPTEELKRSLSETDGSATTNKNGVGTNNATNTAASNPANKRARPEKPLYRPPSGAQAGGQKNRRVFNIEYAKVKFDKIEIFIEGECKCEHFLTLPSSHPYPQPLTPRKSEPIKDRSPSSSSSSSSRGASPKSTKKPGNLKSKPRATSSSSTSSHSPPPSRRATAPRNDKISRKKSNDSSDGNNEKKRRRSNNLSSDDQKKEVQTKRIVEQKQSISKPRRKSPTPLSSPSPPPQSTKKMTSTTSNNDKIKSTRSPTDKSSSGSSSNSSSASSESSSESESDNDTKSKKKPQSAHSDASSQSRSPSPVRTEKDNKLARALTNLIKMALYVKIELFIKRIPSSYSVVMLDIPTNWDVQYFCEELKTQ</sequence>
<feature type="compositionally biased region" description="Low complexity" evidence="3">
    <location>
        <begin position="677"/>
        <end position="686"/>
    </location>
</feature>
<dbReference type="Gene3D" id="1.25.10.10">
    <property type="entry name" value="Leucine-rich Repeat Variant"/>
    <property type="match status" value="1"/>
</dbReference>
<evidence type="ECO:0000313" key="4">
    <source>
        <dbReference type="EMBL" id="CAF0719539.1"/>
    </source>
</evidence>
<dbReference type="GO" id="GO:0005634">
    <property type="term" value="C:nucleus"/>
    <property type="evidence" value="ECO:0007669"/>
    <property type="project" value="TreeGrafter"/>
</dbReference>
<evidence type="ECO:0000313" key="5">
    <source>
        <dbReference type="Proteomes" id="UP000663860"/>
    </source>
</evidence>
<dbReference type="GO" id="GO:0006915">
    <property type="term" value="P:apoptotic process"/>
    <property type="evidence" value="ECO:0007669"/>
    <property type="project" value="UniProtKB-KW"/>
</dbReference>
<organism evidence="4 5">
    <name type="scientific">Adineta steineri</name>
    <dbReference type="NCBI Taxonomy" id="433720"/>
    <lineage>
        <taxon>Eukaryota</taxon>
        <taxon>Metazoa</taxon>
        <taxon>Spiralia</taxon>
        <taxon>Gnathifera</taxon>
        <taxon>Rotifera</taxon>
        <taxon>Eurotatoria</taxon>
        <taxon>Bdelloidea</taxon>
        <taxon>Adinetida</taxon>
        <taxon>Adinetidae</taxon>
        <taxon>Adineta</taxon>
    </lineage>
</organism>
<evidence type="ECO:0000256" key="3">
    <source>
        <dbReference type="SAM" id="MobiDB-lite"/>
    </source>
</evidence>
<feature type="region of interest" description="Disordered" evidence="3">
    <location>
        <begin position="537"/>
        <end position="754"/>
    </location>
</feature>
<feature type="compositionally biased region" description="Basic and acidic residues" evidence="3">
    <location>
        <begin position="550"/>
        <end position="559"/>
    </location>
</feature>
<dbReference type="GO" id="GO:0043066">
    <property type="term" value="P:negative regulation of apoptotic process"/>
    <property type="evidence" value="ECO:0007669"/>
    <property type="project" value="TreeGrafter"/>
</dbReference>
<feature type="region of interest" description="Disordered" evidence="3">
    <location>
        <begin position="452"/>
        <end position="503"/>
    </location>
</feature>
<dbReference type="PANTHER" id="PTHR12758:SF19">
    <property type="entry name" value="APOPTOSIS INHIBITOR 5"/>
    <property type="match status" value="1"/>
</dbReference>
<dbReference type="Pfam" id="PF05918">
    <property type="entry name" value="API5"/>
    <property type="match status" value="1"/>
</dbReference>
<evidence type="ECO:0000256" key="2">
    <source>
        <dbReference type="ARBA" id="ARBA00022703"/>
    </source>
</evidence>
<protein>
    <recommendedName>
        <fullName evidence="6">Apoptosis inhibitor 5</fullName>
    </recommendedName>
</protein>
<evidence type="ECO:0008006" key="6">
    <source>
        <dbReference type="Google" id="ProtNLM"/>
    </source>
</evidence>
<feature type="compositionally biased region" description="Basic and acidic residues" evidence="3">
    <location>
        <begin position="639"/>
        <end position="652"/>
    </location>
</feature>
<feature type="compositionally biased region" description="Low complexity" evidence="3">
    <location>
        <begin position="734"/>
        <end position="748"/>
    </location>
</feature>
<accession>A0A813MMW0</accession>